<dbReference type="Gene3D" id="3.40.50.720">
    <property type="entry name" value="NAD(P)-binding Rossmann-like Domain"/>
    <property type="match status" value="1"/>
</dbReference>
<dbReference type="AlphaFoldDB" id="A0A3M7HP53"/>
<dbReference type="EMBL" id="QWIS01000023">
    <property type="protein sequence ID" value="RMZ15063.1"/>
    <property type="molecule type" value="Genomic_DNA"/>
</dbReference>
<evidence type="ECO:0000313" key="5">
    <source>
        <dbReference type="EMBL" id="RMZ15063.1"/>
    </source>
</evidence>
<evidence type="ECO:0000313" key="6">
    <source>
        <dbReference type="Proteomes" id="UP000280598"/>
    </source>
</evidence>
<dbReference type="Proteomes" id="UP000280598">
    <property type="component" value="Unassembled WGS sequence"/>
</dbReference>
<feature type="domain" description="Phosphogluconate dehydrogenase NAD-binding putative C-terminal" evidence="4">
    <location>
        <begin position="984"/>
        <end position="1055"/>
    </location>
</feature>
<evidence type="ECO:0000256" key="1">
    <source>
        <dbReference type="ARBA" id="ARBA00007598"/>
    </source>
</evidence>
<name>A0A3M7HP53_HORWE</name>
<gene>
    <name evidence="5" type="ORF">D0860_01853</name>
</gene>
<feature type="domain" description="6-phosphogluconate dehydrogenase NADP-binding" evidence="3">
    <location>
        <begin position="781"/>
        <end position="911"/>
    </location>
</feature>
<evidence type="ECO:0000259" key="3">
    <source>
        <dbReference type="Pfam" id="PF03446"/>
    </source>
</evidence>
<reference evidence="5 6" key="1">
    <citation type="journal article" date="2018" name="BMC Genomics">
        <title>Genomic evidence for intraspecific hybridization in a clonal and extremely halotolerant yeast.</title>
        <authorList>
            <person name="Gostincar C."/>
            <person name="Stajich J.E."/>
            <person name="Zupancic J."/>
            <person name="Zalar P."/>
            <person name="Gunde-Cimerman N."/>
        </authorList>
    </citation>
    <scope>NUCLEOTIDE SEQUENCE [LARGE SCALE GENOMIC DNA]</scope>
    <source>
        <strain evidence="5 6">EXF-562</strain>
    </source>
</reference>
<feature type="region of interest" description="Disordered" evidence="2">
    <location>
        <begin position="426"/>
        <end position="472"/>
    </location>
</feature>
<feature type="region of interest" description="Disordered" evidence="2">
    <location>
        <begin position="585"/>
        <end position="614"/>
    </location>
</feature>
<feature type="compositionally biased region" description="Basic and acidic residues" evidence="2">
    <location>
        <begin position="426"/>
        <end position="439"/>
    </location>
</feature>
<dbReference type="VEuPathDB" id="FungiDB:BTJ68_14641"/>
<dbReference type="VEuPathDB" id="FungiDB:BTJ68_07875"/>
<organism evidence="5 6">
    <name type="scientific">Hortaea werneckii</name>
    <name type="common">Black yeast</name>
    <name type="synonym">Cladosporium werneckii</name>
    <dbReference type="NCBI Taxonomy" id="91943"/>
    <lineage>
        <taxon>Eukaryota</taxon>
        <taxon>Fungi</taxon>
        <taxon>Dikarya</taxon>
        <taxon>Ascomycota</taxon>
        <taxon>Pezizomycotina</taxon>
        <taxon>Dothideomycetes</taxon>
        <taxon>Dothideomycetidae</taxon>
        <taxon>Mycosphaerellales</taxon>
        <taxon>Teratosphaeriaceae</taxon>
        <taxon>Hortaea</taxon>
    </lineage>
</organism>
<dbReference type="InterPro" id="IPR008927">
    <property type="entry name" value="6-PGluconate_DH-like_C_sf"/>
</dbReference>
<dbReference type="Gene3D" id="1.10.1040.10">
    <property type="entry name" value="N-(1-d-carboxylethyl)-l-norvaline Dehydrogenase, domain 2"/>
    <property type="match status" value="1"/>
</dbReference>
<dbReference type="InterPro" id="IPR051265">
    <property type="entry name" value="HIBADH-related_NP60_sf"/>
</dbReference>
<feature type="region of interest" description="Disordered" evidence="2">
    <location>
        <begin position="117"/>
        <end position="242"/>
    </location>
</feature>
<feature type="compositionally biased region" description="Basic and acidic residues" evidence="2">
    <location>
        <begin position="135"/>
        <end position="147"/>
    </location>
</feature>
<comment type="similarity">
    <text evidence="1">Belongs to the HIBADH-related family. NP60 subfamily.</text>
</comment>
<evidence type="ECO:0000256" key="2">
    <source>
        <dbReference type="SAM" id="MobiDB-lite"/>
    </source>
</evidence>
<accession>A0A3M7HP53</accession>
<dbReference type="GO" id="GO:0050661">
    <property type="term" value="F:NADP binding"/>
    <property type="evidence" value="ECO:0007669"/>
    <property type="project" value="InterPro"/>
</dbReference>
<feature type="compositionally biased region" description="Low complexity" evidence="2">
    <location>
        <begin position="590"/>
        <end position="611"/>
    </location>
</feature>
<feature type="region of interest" description="Disordered" evidence="2">
    <location>
        <begin position="1"/>
        <end position="21"/>
    </location>
</feature>
<dbReference type="PANTHER" id="PTHR43580:SF2">
    <property type="entry name" value="CYTOKINE-LIKE NUCLEAR FACTOR N-PAC"/>
    <property type="match status" value="1"/>
</dbReference>
<feature type="compositionally biased region" description="Polar residues" evidence="2">
    <location>
        <begin position="441"/>
        <end position="460"/>
    </location>
</feature>
<proteinExistence type="inferred from homology"/>
<sequence length="1094" mass="120160">MQWPDTGSGKESAISSPVSPLPVRDIMPGQSPVIQTLHDNKQWVDLDYLSPKLIRELCRQYGPPPEQDSTSTISKGAARVRAWARHSKLGIDIRLRRKLNLEHDEVTDIRLIPEPRAIPREKPAPVAELPGQPHEIQELPDNSRARELACPPARGLSGSSLDDNVDPLPRYEPTSSSGNEMSFGCHATAPDAGSRRASRAAISSTPDRVSSPPGTRFNGVANGDPLDKAQKRVNTNTDSGYVPKSSAEFRALHAKLEQANERLDQERSAKERFEKLLADVRRELTSEREASRGERETSSTNPFLDGLRVSNTASYETQTGVAPPSPEQGEKAEHTIFTFEKNKNKDKDEILASLLHSQVKLVGPDHQLADQARSQLAKYRSEPSGINEKTLLTTMRRSRALAADILGSGHSRVEAFSRDLLTAENSHDQAADNDQHEDPLQNPSQANETTYDQSSLQQAWRQIRRDRAQQRTSLPVLKTTFHPVTKDPSPIVASTIETPTADPWITYASPHNSDMSTIDNIASVPWAVLTRIIEILQWIQSHYGPPQPVAQNKSRVKWTCSCGEELFDDFVELRPGAARELEAYLNRPRTYTGGSPTSPSSSQGSRSFTGSSVGGVPSANTSWSSYGFRNTSPGGEDKLKVAGTSTSSPFSLPFFNQPEPPWLLTCANEGRATPKLAHLDMAPHNIRSDKDLAMALRNHYFEVNNKWWRALKLRGLATIDFVQFEVHQNRFADIRKSPDMPLPGQDYAFEPGDLMPPVGSKYLLHLFRHPQDYDVSAPPATVGVISIGDMGVGIARLLIANNYRVVTNASDRSQATQDRARCNGVELMSDDVELCNTADYILSIVPPRDAFVTAKRIVTAAESVRYQARANPLCYLDLNAISPHSSREIDELLKTSQSAVKFIDGGIIGGPPRQNDDGSWYRPSIPLSGPKNLASFSPSGSNLAAVLNTPDVSPEIGSATGLKMCFAALSKGFTALAIESLTTAHNLGCLPELKQHLENFSPGTAKAINGLTTMPPKAYRWEREMEEIAETFEADGGFAEDESMFRPIAKVYRLVAEGTELGSEKVGSRVRGKSVEDVALLMAEGTAKRKEKVE</sequence>
<dbReference type="SUPFAM" id="SSF48179">
    <property type="entry name" value="6-phosphogluconate dehydrogenase C-terminal domain-like"/>
    <property type="match status" value="1"/>
</dbReference>
<dbReference type="InterPro" id="IPR036291">
    <property type="entry name" value="NAD(P)-bd_dom_sf"/>
</dbReference>
<dbReference type="InterPro" id="IPR006115">
    <property type="entry name" value="6PGDH_NADP-bd"/>
</dbReference>
<dbReference type="Pfam" id="PF03446">
    <property type="entry name" value="NAD_binding_2"/>
    <property type="match status" value="1"/>
</dbReference>
<dbReference type="InterPro" id="IPR015814">
    <property type="entry name" value="Pgluconate_DH_NAD-bd_C"/>
</dbReference>
<evidence type="ECO:0008006" key="7">
    <source>
        <dbReference type="Google" id="ProtNLM"/>
    </source>
</evidence>
<dbReference type="InterPro" id="IPR013328">
    <property type="entry name" value="6PGD_dom2"/>
</dbReference>
<dbReference type="Pfam" id="PF09130">
    <property type="entry name" value="DUF1932"/>
    <property type="match status" value="1"/>
</dbReference>
<comment type="caution">
    <text evidence="5">The sequence shown here is derived from an EMBL/GenBank/DDBJ whole genome shotgun (WGS) entry which is preliminary data.</text>
</comment>
<dbReference type="SUPFAM" id="SSF51735">
    <property type="entry name" value="NAD(P)-binding Rossmann-fold domains"/>
    <property type="match status" value="1"/>
</dbReference>
<dbReference type="PANTHER" id="PTHR43580">
    <property type="entry name" value="OXIDOREDUCTASE GLYR1-RELATED"/>
    <property type="match status" value="1"/>
</dbReference>
<feature type="region of interest" description="Disordered" evidence="2">
    <location>
        <begin position="285"/>
        <end position="309"/>
    </location>
</feature>
<feature type="compositionally biased region" description="Basic and acidic residues" evidence="2">
    <location>
        <begin position="285"/>
        <end position="297"/>
    </location>
</feature>
<protein>
    <recommendedName>
        <fullName evidence="7">Phosphogluconate dehydrogenase NAD-binding putative C-terminal domain-containing protein</fullName>
    </recommendedName>
</protein>
<evidence type="ECO:0000259" key="4">
    <source>
        <dbReference type="Pfam" id="PF09130"/>
    </source>
</evidence>